<gene>
    <name evidence="2" type="ORF">ROA7450_00314</name>
</gene>
<feature type="compositionally biased region" description="Basic and acidic residues" evidence="1">
    <location>
        <begin position="175"/>
        <end position="192"/>
    </location>
</feature>
<evidence type="ECO:0000256" key="1">
    <source>
        <dbReference type="SAM" id="MobiDB-lite"/>
    </source>
</evidence>
<evidence type="ECO:0000313" key="2">
    <source>
        <dbReference type="EMBL" id="SLN14960.1"/>
    </source>
</evidence>
<protein>
    <submittedName>
        <fullName evidence="2">Type IV pilus biogenesis</fullName>
    </submittedName>
</protein>
<feature type="region of interest" description="Disordered" evidence="1">
    <location>
        <begin position="173"/>
        <end position="270"/>
    </location>
</feature>
<accession>A0A1X6YBY4</accession>
<feature type="compositionally biased region" description="Polar residues" evidence="1">
    <location>
        <begin position="243"/>
        <end position="262"/>
    </location>
</feature>
<name>A0A1X6YBY4_9RHOB</name>
<feature type="compositionally biased region" description="Low complexity" evidence="1">
    <location>
        <begin position="208"/>
        <end position="219"/>
    </location>
</feature>
<organism evidence="2 3">
    <name type="scientific">Roseovarius albus</name>
    <dbReference type="NCBI Taxonomy" id="1247867"/>
    <lineage>
        <taxon>Bacteria</taxon>
        <taxon>Pseudomonadati</taxon>
        <taxon>Pseudomonadota</taxon>
        <taxon>Alphaproteobacteria</taxon>
        <taxon>Rhodobacterales</taxon>
        <taxon>Roseobacteraceae</taxon>
        <taxon>Roseovarius</taxon>
    </lineage>
</organism>
<dbReference type="Proteomes" id="UP000193061">
    <property type="component" value="Unassembled WGS sequence"/>
</dbReference>
<evidence type="ECO:0000313" key="3">
    <source>
        <dbReference type="Proteomes" id="UP000193061"/>
    </source>
</evidence>
<proteinExistence type="predicted"/>
<sequence>MQTLTMKPTFALSLSMDGIRLVHIAADPEVHVGTVPLDSPSLTSDLSDLRDAAQVIEEYEFSTTLIIPNDQIRYLSTDPQGAPEEDFTEIARQTLVGATPYAVDDLAIDYCVDAGVLRIAAVAQDTLQEAETFAIEHGFNPVLFSALPNSTDFIGAPNFGATQHAEDTLIAEPKLTFDPEPSKEVETEKEGTEEVATVSVETITEDLSAPSDPASSADTDASDVVEASDDIDTADAEAESAPTEVSPSANSTSSEPTPTSAIASAPKVQAEQSLLATKSPPTQRRPRNPALIAAGVVGLVVLNLAIWPPLLSNDKEVAERSATNIIDDIAALPDEYTGDTAPLSPTQQSTAEPAVTIEPSELSSDEARARYAATGVWQKAPQPPRTPDITDAEDFYQTSLDPEVPSSDAVALPAVAYLQTDQHPNSESPSPGADVTFEFDDRGLVVATDYGAITPQGVIVYSGRPNASQPPWPKRHIVGQPKEIDEPFAALRPQSRPADLSDSIERNTLNGRTLSELAAFRPKIRPKAVEERAISTISPGANSETINTAVAAAIQSSAPDIAPTKEAVTASVMPKLRPRIVEKAAKSQQTAAVAQPVSKAQKVTPSVPTSASVTRQATEKNAIKLRQINLIGVYGSPSNRRALVRMANGRYKKVTVGDRLDGGKVAAIGKSELRYVKKGRNITLQMPKG</sequence>
<dbReference type="AlphaFoldDB" id="A0A1X6YBY4"/>
<keyword evidence="3" id="KW-1185">Reference proteome</keyword>
<feature type="compositionally biased region" description="Acidic residues" evidence="1">
    <location>
        <begin position="220"/>
        <end position="238"/>
    </location>
</feature>
<feature type="region of interest" description="Disordered" evidence="1">
    <location>
        <begin position="336"/>
        <end position="365"/>
    </location>
</feature>
<dbReference type="EMBL" id="FWFX01000001">
    <property type="protein sequence ID" value="SLN14960.1"/>
    <property type="molecule type" value="Genomic_DNA"/>
</dbReference>
<reference evidence="2 3" key="1">
    <citation type="submission" date="2017-03" db="EMBL/GenBank/DDBJ databases">
        <authorList>
            <person name="Afonso C.L."/>
            <person name="Miller P.J."/>
            <person name="Scott M.A."/>
            <person name="Spackman E."/>
            <person name="Goraichik I."/>
            <person name="Dimitrov K.M."/>
            <person name="Suarez D.L."/>
            <person name="Swayne D.E."/>
        </authorList>
    </citation>
    <scope>NUCLEOTIDE SEQUENCE [LARGE SCALE GENOMIC DNA]</scope>
    <source>
        <strain evidence="2 3">CECT 7450</strain>
    </source>
</reference>